<sequence>MLEHLNFIKIRQVFPRPVIDDPYDKVLKEMERINLGAKVKPGWRVAITAGSRGIKNIGAILGAMVESVRMAGAEPFIIGAMGSHGGGTAGGQRAVLDSLGVTQEKLGCPVLTSEEVVEIGATPDGMKVFCDINAWRADGIIVCNRIKPHTTFHGPVESGLMKMMAVGLGKTRGATCFHRLEPRRMARALVEIGEVFTRSGKIIGAVGIVENAYEDTAIIKALSPDKLAEVEERLLAEAYRFMPRLPADRLDFLIVRQMGKNFSGTGMDTNVIGRMRIAGVPEPVTPFIARIVVLDLSGASHGNATGVGLADITTRRLVDKMDSRTTYLNCITSGNVQRAMLPLIMPDDRAAIEAAVRSLSADEPVNLKGAVINNTLELEYMWVTGSVADELKGKSNVEIIGAPRRLSFNDGLMALEED</sequence>
<protein>
    <recommendedName>
        <fullName evidence="3">LarA-like N-terminal domain-containing protein</fullName>
    </recommendedName>
</protein>
<reference evidence="1" key="1">
    <citation type="submission" date="2022-02" db="EMBL/GenBank/DDBJ databases">
        <authorList>
            <person name="Leng L."/>
        </authorList>
    </citation>
    <scope>NUCLEOTIDE SEQUENCE</scope>
    <source>
        <strain evidence="1">JI</strain>
    </source>
</reference>
<dbReference type="AlphaFoldDB" id="A0A9X4JVW6"/>
<keyword evidence="2" id="KW-1185">Reference proteome</keyword>
<evidence type="ECO:0008006" key="3">
    <source>
        <dbReference type="Google" id="ProtNLM"/>
    </source>
</evidence>
<dbReference type="EMBL" id="JAKOAV010000023">
    <property type="protein sequence ID" value="MDF9409086.1"/>
    <property type="molecule type" value="Genomic_DNA"/>
</dbReference>
<dbReference type="Proteomes" id="UP001154312">
    <property type="component" value="Unassembled WGS sequence"/>
</dbReference>
<comment type="caution">
    <text evidence="1">The sequence shown here is derived from an EMBL/GenBank/DDBJ whole genome shotgun (WGS) entry which is preliminary data.</text>
</comment>
<dbReference type="RefSeq" id="WP_277444509.1">
    <property type="nucleotide sequence ID" value="NZ_JAKOAV010000023.1"/>
</dbReference>
<name>A0A9X4JVW6_9FIRM</name>
<evidence type="ECO:0000313" key="2">
    <source>
        <dbReference type="Proteomes" id="UP001154312"/>
    </source>
</evidence>
<dbReference type="Gene3D" id="3.40.50.11440">
    <property type="match status" value="1"/>
</dbReference>
<gene>
    <name evidence="1" type="ORF">L7E55_12075</name>
</gene>
<proteinExistence type="predicted"/>
<organism evidence="1 2">
    <name type="scientific">Pelotomaculum isophthalicicum JI</name>
    <dbReference type="NCBI Taxonomy" id="947010"/>
    <lineage>
        <taxon>Bacteria</taxon>
        <taxon>Bacillati</taxon>
        <taxon>Bacillota</taxon>
        <taxon>Clostridia</taxon>
        <taxon>Eubacteriales</taxon>
        <taxon>Desulfotomaculaceae</taxon>
        <taxon>Pelotomaculum</taxon>
    </lineage>
</organism>
<accession>A0A9X4JVW6</accession>
<evidence type="ECO:0000313" key="1">
    <source>
        <dbReference type="EMBL" id="MDF9409086.1"/>
    </source>
</evidence>